<comment type="caution">
    <text evidence="2">The sequence shown here is derived from an EMBL/GenBank/DDBJ whole genome shotgun (WGS) entry which is preliminary data.</text>
</comment>
<keyword evidence="1" id="KW-0812">Transmembrane</keyword>
<keyword evidence="1" id="KW-0472">Membrane</keyword>
<proteinExistence type="predicted"/>
<feature type="transmembrane region" description="Helical" evidence="1">
    <location>
        <begin position="52"/>
        <end position="70"/>
    </location>
</feature>
<protein>
    <submittedName>
        <fullName evidence="2">Uncharacterized protein</fullName>
    </submittedName>
</protein>
<keyword evidence="3" id="KW-1185">Reference proteome</keyword>
<sequence length="173" mass="20154">MIVDLVYFIGLNKVRQYIRMIKKNKFNGVIFLLLLIFFLPLSVELFQVYENLIIKWFPIALFAYGLAKVFQNNPILNIPFQTFEMKVLSLNSLKLYIFLKTVASSLFIAAILLILEADFTPILYVSLIANSLANYIGFIKYQISTIKMYFFLSISILAKPLLMRYRSFAFLTE</sequence>
<name>A0A1S2LG48_9BACI</name>
<dbReference type="Proteomes" id="UP000180098">
    <property type="component" value="Unassembled WGS sequence"/>
</dbReference>
<feature type="transmembrane region" description="Helical" evidence="1">
    <location>
        <begin position="95"/>
        <end position="115"/>
    </location>
</feature>
<gene>
    <name evidence="2" type="ORF">BKP35_12170</name>
</gene>
<feature type="transmembrane region" description="Helical" evidence="1">
    <location>
        <begin position="121"/>
        <end position="139"/>
    </location>
</feature>
<evidence type="ECO:0000256" key="1">
    <source>
        <dbReference type="SAM" id="Phobius"/>
    </source>
</evidence>
<feature type="transmembrane region" description="Helical" evidence="1">
    <location>
        <begin position="26"/>
        <end position="46"/>
    </location>
</feature>
<evidence type="ECO:0000313" key="3">
    <source>
        <dbReference type="Proteomes" id="UP000180098"/>
    </source>
</evidence>
<evidence type="ECO:0000313" key="2">
    <source>
        <dbReference type="EMBL" id="OIJ11492.1"/>
    </source>
</evidence>
<accession>A0A1S2LG48</accession>
<dbReference type="AlphaFoldDB" id="A0A1S2LG48"/>
<organism evidence="2 3">
    <name type="scientific">Anaerobacillus arseniciselenatis</name>
    <dbReference type="NCBI Taxonomy" id="85682"/>
    <lineage>
        <taxon>Bacteria</taxon>
        <taxon>Bacillati</taxon>
        <taxon>Bacillota</taxon>
        <taxon>Bacilli</taxon>
        <taxon>Bacillales</taxon>
        <taxon>Bacillaceae</taxon>
        <taxon>Anaerobacillus</taxon>
    </lineage>
</organism>
<reference evidence="2 3" key="1">
    <citation type="submission" date="2016-10" db="EMBL/GenBank/DDBJ databases">
        <title>Draft genome sequences of four alkaliphilic bacteria belonging to the Anaerobacillus genus.</title>
        <authorList>
            <person name="Bassil N.M."/>
            <person name="Lloyd J.R."/>
        </authorList>
    </citation>
    <scope>NUCLEOTIDE SEQUENCE [LARGE SCALE GENOMIC DNA]</scope>
    <source>
        <strain evidence="2 3">DSM 15340</strain>
    </source>
</reference>
<dbReference type="EMBL" id="MLQQ01000027">
    <property type="protein sequence ID" value="OIJ11492.1"/>
    <property type="molecule type" value="Genomic_DNA"/>
</dbReference>
<keyword evidence="1" id="KW-1133">Transmembrane helix</keyword>